<protein>
    <submittedName>
        <fullName evidence="2">Uncharacterized protein</fullName>
    </submittedName>
</protein>
<reference evidence="2 3" key="1">
    <citation type="journal article" date="2022" name="bioRxiv">
        <title>Genomics of Preaxostyla Flagellates Illuminates Evolutionary Transitions and the Path Towards Mitochondrial Loss.</title>
        <authorList>
            <person name="Novak L.V.F."/>
            <person name="Treitli S.C."/>
            <person name="Pyrih J."/>
            <person name="Halakuc P."/>
            <person name="Pipaliya S.V."/>
            <person name="Vacek V."/>
            <person name="Brzon O."/>
            <person name="Soukal P."/>
            <person name="Eme L."/>
            <person name="Dacks J.B."/>
            <person name="Karnkowska A."/>
            <person name="Elias M."/>
            <person name="Hampl V."/>
        </authorList>
    </citation>
    <scope>NUCLEOTIDE SEQUENCE [LARGE SCALE GENOMIC DNA]</scope>
    <source>
        <strain evidence="2">NAU3</strain>
        <tissue evidence="2">Gut</tissue>
    </source>
</reference>
<comment type="caution">
    <text evidence="2">The sequence shown here is derived from an EMBL/GenBank/DDBJ whole genome shotgun (WGS) entry which is preliminary data.</text>
</comment>
<evidence type="ECO:0000256" key="1">
    <source>
        <dbReference type="SAM" id="Coils"/>
    </source>
</evidence>
<keyword evidence="1" id="KW-0175">Coiled coil</keyword>
<organism evidence="2 3">
    <name type="scientific">Blattamonas nauphoetae</name>
    <dbReference type="NCBI Taxonomy" id="2049346"/>
    <lineage>
        <taxon>Eukaryota</taxon>
        <taxon>Metamonada</taxon>
        <taxon>Preaxostyla</taxon>
        <taxon>Oxymonadida</taxon>
        <taxon>Blattamonas</taxon>
    </lineage>
</organism>
<gene>
    <name evidence="2" type="ORF">BLNAU_8766</name>
</gene>
<dbReference type="EMBL" id="JARBJD010000058">
    <property type="protein sequence ID" value="KAK2956202.1"/>
    <property type="molecule type" value="Genomic_DNA"/>
</dbReference>
<evidence type="ECO:0000313" key="3">
    <source>
        <dbReference type="Proteomes" id="UP001281761"/>
    </source>
</evidence>
<dbReference type="Proteomes" id="UP001281761">
    <property type="component" value="Unassembled WGS sequence"/>
</dbReference>
<keyword evidence="3" id="KW-1185">Reference proteome</keyword>
<dbReference type="InterPro" id="IPR016024">
    <property type="entry name" value="ARM-type_fold"/>
</dbReference>
<feature type="coiled-coil region" evidence="1">
    <location>
        <begin position="295"/>
        <end position="322"/>
    </location>
</feature>
<proteinExistence type="predicted"/>
<sequence length="832" mass="93578">MTAEPFISTQITVGNLSTLVTDLERQIKEKKTNDAIVTLKNMCYLQRGPHSPFPTICLEVFSSDSHRKIISYTHYVLDMFADEASLDIRKKVITLMQNILTQNDQLPIRTTLALRTLAAYCSKDTPTEFDRLLATVNTFMSPSKNSLFDRQAKWYQNKQAVEVSIQADRAVAQIGALNVLYDKAWVKGAFTIEKKTPFSFFVNSLVETLSCPFPVPASAVLLVFANAFNKQTASSITFITKGICMRYTQTKQDAGKSFFTVKGSDVPKPAPEPSLSDPLFRVRLVQLCVKIIRHFKELSTELANQKTDSEKLQKDLAVANQTTDEFTIFLFAIASDDVVVHGATIPAEEEDDKAEGTLGGTPLHSLPHNIQLAHRALSRLHQPDGQFDYTVFSPYFLALRAICSIPWTDRGFYAMPTTVQSFVVFFQNAFRAPIPEGSDRKDFPLPQPFLFALLRTALVVVNCVAQRLGIATSTRLFHPLMNIVLDLLAHPSAHIRLLAGQLLVWVVDNRIPIKTKEGTTDDLHFYIDPAHLFRFVHDELASNTPIFWARFLVSMLDRLKVSPSFVTTAWATVRQLFLAPLLKREQCHVILDAECSELVWAVYLQGCLFEGRRDKPLLLDFLFDQLNHTTNDEIRRAILVFVGEFCWFLTDGLSTRRRKGFSPTFYIDTIINYLFEGATLSDWQTRLVCSQTLCSTAMLAPNEMRGELAQMIQQVVELDETLHPQLSVPLSILHSVVSKANTFIENVLDEESTPDTVSGSALVAIHNTHLNLLKAVRVHCIPQSAPNKNDLEHLGQSILGRIRFSQTGAQFPLGIESKPFLDKYEAIKNISK</sequence>
<evidence type="ECO:0000313" key="2">
    <source>
        <dbReference type="EMBL" id="KAK2956202.1"/>
    </source>
</evidence>
<accession>A0ABQ9XXH2</accession>
<name>A0ABQ9XXH2_9EUKA</name>
<dbReference type="SUPFAM" id="SSF48371">
    <property type="entry name" value="ARM repeat"/>
    <property type="match status" value="1"/>
</dbReference>